<proteinExistence type="predicted"/>
<evidence type="ECO:0000313" key="5">
    <source>
        <dbReference type="EMBL" id="MDP2538275.1"/>
    </source>
</evidence>
<evidence type="ECO:0000259" key="3">
    <source>
        <dbReference type="Pfam" id="PF05193"/>
    </source>
</evidence>
<dbReference type="Proteomes" id="UP001240777">
    <property type="component" value="Unassembled WGS sequence"/>
</dbReference>
<evidence type="ECO:0000313" key="6">
    <source>
        <dbReference type="Proteomes" id="UP001177258"/>
    </source>
</evidence>
<evidence type="ECO:0000313" key="4">
    <source>
        <dbReference type="EMBL" id="MDO7252408.1"/>
    </source>
</evidence>
<reference evidence="4 6" key="3">
    <citation type="journal article" date="2024" name="Syst. Appl. Microbiol.">
        <title>Helicobacter cappadocius sp. nov., from lizards: The first psychrotrophic Helicobacter species.</title>
        <authorList>
            <person name="Aydin F."/>
            <person name="Tarhane S."/>
            <person name="Karakaya E."/>
            <person name="Abay S."/>
            <person name="Kayman T."/>
            <person name="Guran O."/>
            <person name="Bozkurt E."/>
            <person name="Uzum N."/>
            <person name="Avci A."/>
            <person name="Olgun K."/>
            <person name="Jablonski D."/>
            <person name="Guran C."/>
            <person name="Burcin Saticioglu I."/>
        </authorList>
    </citation>
    <scope>NUCLEOTIDE SEQUENCE [LARGE SCALE GENOMIC DNA]</scope>
    <source>
        <strain evidence="4">Faydin-H75</strain>
        <strain evidence="6">faydin-H76</strain>
    </source>
</reference>
<keyword evidence="7" id="KW-1185">Reference proteome</keyword>
<evidence type="ECO:0000259" key="2">
    <source>
        <dbReference type="Pfam" id="PF00675"/>
    </source>
</evidence>
<dbReference type="AlphaFoldDB" id="A0AA90PIM6"/>
<dbReference type="Proteomes" id="UP001177258">
    <property type="component" value="Unassembled WGS sequence"/>
</dbReference>
<dbReference type="Pfam" id="PF00675">
    <property type="entry name" value="Peptidase_M16"/>
    <property type="match status" value="1"/>
</dbReference>
<evidence type="ECO:0000313" key="7">
    <source>
        <dbReference type="Proteomes" id="UP001240777"/>
    </source>
</evidence>
<gene>
    <name evidence="4" type="ORF">Q5I04_00545</name>
    <name evidence="5" type="ORF">Q5I06_00545</name>
</gene>
<keyword evidence="1" id="KW-0732">Signal</keyword>
<sequence length="439" mass="49317">MKNLVLVLLLFLGVQMNASTPKDAIKFYDIKNVKIPVVYEQSNLLPTGFVQLVFIGGGNVNDGNKIGLSKIASSILNEGTKELGVTKFADLLEQKAINLNVRTGLETLNFELDYLKDEQNTAINLMSDLLKSPNLTENALKKVRTQITSALLNKQNDFDYIASVNLSSLLFKNTPLANPALGTIKSIQNISLDDVKKYLKENLTLKRLIIILGGDMDIDKTLALLKPVLSTLEVGEKAQTHHYEANDKSQEKTIYKDTQQAYIYFGSPFSLNDLKTEAYKAKVMSFILGSSGFGSRLMEEIRVKRGLAYSAYLRIATSNIANYTTGYLQTKIENQKESIELVKKVVDDFIKNGATQEELDSAKSFLLGSEPLRNETLSQRLYTKFFNFYLGLPLDFEKIQLNQIKNLTLDELNSYIKSHTEIKNLTFSIVTQKSQKDKK</sequence>
<feature type="domain" description="Peptidase M16 N-terminal" evidence="2">
    <location>
        <begin position="53"/>
        <end position="183"/>
    </location>
</feature>
<dbReference type="InterPro" id="IPR011249">
    <property type="entry name" value="Metalloenz_LuxS/M16"/>
</dbReference>
<dbReference type="PANTHER" id="PTHR11851">
    <property type="entry name" value="METALLOPROTEASE"/>
    <property type="match status" value="1"/>
</dbReference>
<dbReference type="EMBL" id="JAUPEV010000001">
    <property type="protein sequence ID" value="MDO7252408.1"/>
    <property type="molecule type" value="Genomic_DNA"/>
</dbReference>
<dbReference type="InterPro" id="IPR011765">
    <property type="entry name" value="Pept_M16_N"/>
</dbReference>
<dbReference type="EMBL" id="JAUYZK010000001">
    <property type="protein sequence ID" value="MDP2538275.1"/>
    <property type="molecule type" value="Genomic_DNA"/>
</dbReference>
<reference evidence="5 7" key="1">
    <citation type="submission" date="2023-07" db="EMBL/GenBank/DDBJ databases">
        <title>Unpublished Manusciprt.</title>
        <authorList>
            <person name="Aydin F."/>
            <person name="Tarhane S."/>
            <person name="Saticioglu I.B."/>
            <person name="Karakaya E."/>
            <person name="Abay S."/>
            <person name="Guran O."/>
            <person name="Bozkurt E."/>
            <person name="Uzum N."/>
            <person name="Olgun K."/>
            <person name="Jablonski D."/>
        </authorList>
    </citation>
    <scope>NUCLEOTIDE SEQUENCE</scope>
    <source>
        <strain evidence="7">faydin-H75</strain>
        <strain evidence="5">Faydin-H76</strain>
    </source>
</reference>
<dbReference type="Pfam" id="PF05193">
    <property type="entry name" value="Peptidase_M16_C"/>
    <property type="match status" value="1"/>
</dbReference>
<dbReference type="Gene3D" id="3.30.830.10">
    <property type="entry name" value="Metalloenzyme, LuxS/M16 peptidase-like"/>
    <property type="match status" value="2"/>
</dbReference>
<accession>A0AA90PIM6</accession>
<feature type="signal peptide" evidence="1">
    <location>
        <begin position="1"/>
        <end position="18"/>
    </location>
</feature>
<name>A0AA90PIM6_9HELI</name>
<dbReference type="GO" id="GO:0046872">
    <property type="term" value="F:metal ion binding"/>
    <property type="evidence" value="ECO:0007669"/>
    <property type="project" value="InterPro"/>
</dbReference>
<feature type="chain" id="PRO_5041685213" evidence="1">
    <location>
        <begin position="19"/>
        <end position="439"/>
    </location>
</feature>
<protein>
    <submittedName>
        <fullName evidence="5">Pitrilysin family protein</fullName>
    </submittedName>
</protein>
<dbReference type="InterPro" id="IPR050361">
    <property type="entry name" value="MPP/UQCRC_Complex"/>
</dbReference>
<organism evidence="5 6">
    <name type="scientific">Helicobacter cappadocius</name>
    <dbReference type="NCBI Taxonomy" id="3063998"/>
    <lineage>
        <taxon>Bacteria</taxon>
        <taxon>Pseudomonadati</taxon>
        <taxon>Campylobacterota</taxon>
        <taxon>Epsilonproteobacteria</taxon>
        <taxon>Campylobacterales</taxon>
        <taxon>Helicobacteraceae</taxon>
        <taxon>Helicobacter</taxon>
    </lineage>
</organism>
<dbReference type="InterPro" id="IPR007863">
    <property type="entry name" value="Peptidase_M16_C"/>
</dbReference>
<dbReference type="PANTHER" id="PTHR11851:SF225">
    <property type="entry name" value="NON-PEPTIDASE HOMOLOG YMXG"/>
    <property type="match status" value="1"/>
</dbReference>
<evidence type="ECO:0000256" key="1">
    <source>
        <dbReference type="SAM" id="SignalP"/>
    </source>
</evidence>
<dbReference type="RefSeq" id="WP_305516250.1">
    <property type="nucleotide sequence ID" value="NZ_JAUPEV010000001.1"/>
</dbReference>
<reference evidence="4" key="2">
    <citation type="submission" date="2023-07" db="EMBL/GenBank/DDBJ databases">
        <authorList>
            <person name="Aydin F."/>
            <person name="Tarhane S."/>
            <person name="Saticioglu I.B."/>
            <person name="Karakaya E."/>
            <person name="Abay S."/>
            <person name="Guran O."/>
            <person name="Bozkurt E."/>
            <person name="Uzum N."/>
            <person name="Olgun K."/>
            <person name="Jablonski D."/>
        </authorList>
    </citation>
    <scope>NUCLEOTIDE SEQUENCE</scope>
    <source>
        <strain evidence="4">Faydin-H75</strain>
    </source>
</reference>
<feature type="domain" description="Peptidase M16 C-terminal" evidence="3">
    <location>
        <begin position="189"/>
        <end position="364"/>
    </location>
</feature>
<dbReference type="SUPFAM" id="SSF63411">
    <property type="entry name" value="LuxS/MPP-like metallohydrolase"/>
    <property type="match status" value="2"/>
</dbReference>
<comment type="caution">
    <text evidence="5">The sequence shown here is derived from an EMBL/GenBank/DDBJ whole genome shotgun (WGS) entry which is preliminary data.</text>
</comment>